<dbReference type="RefSeq" id="WP_151458874.1">
    <property type="nucleotide sequence ID" value="NZ_WAAO01000001.1"/>
</dbReference>
<comment type="caution">
    <text evidence="1">The sequence shown here is derived from an EMBL/GenBank/DDBJ whole genome shotgun (WGS) entry which is preliminary data.</text>
</comment>
<dbReference type="EMBL" id="WAAO01000001">
    <property type="protein sequence ID" value="KAB1867316.1"/>
    <property type="molecule type" value="Genomic_DNA"/>
</dbReference>
<name>A0ABQ6VC61_9MICO</name>
<keyword evidence="2" id="KW-1185">Reference proteome</keyword>
<dbReference type="Proteomes" id="UP000478836">
    <property type="component" value="Unassembled WGS sequence"/>
</dbReference>
<evidence type="ECO:0000313" key="2">
    <source>
        <dbReference type="Proteomes" id="UP000478836"/>
    </source>
</evidence>
<dbReference type="GeneID" id="77475972"/>
<evidence type="ECO:0000313" key="1">
    <source>
        <dbReference type="EMBL" id="KAB1867316.1"/>
    </source>
</evidence>
<sequence length="67" mass="7543">MSTKTVYLHLRKGPGYGRFSVVKIAKTRDAATRDGDVVMPLEIELPHDFFERAAIRVHVEPMAGEKC</sequence>
<accession>A0ABQ6VC61</accession>
<reference evidence="2" key="1">
    <citation type="submission" date="2019-09" db="EMBL/GenBank/DDBJ databases">
        <title>Whole genome sequencing of Microbacterium maritypicum.</title>
        <authorList>
            <person name="Lenchi N."/>
        </authorList>
    </citation>
    <scope>NUCLEOTIDE SEQUENCE [LARGE SCALE GENOMIC DNA]</scope>
    <source>
        <strain evidence="2">G1</strain>
    </source>
</reference>
<gene>
    <name evidence="1" type="ORF">F6A08_05890</name>
</gene>
<proteinExistence type="predicted"/>
<organism evidence="1 2">
    <name type="scientific">Microbacterium algeriense</name>
    <dbReference type="NCBI Taxonomy" id="2615184"/>
    <lineage>
        <taxon>Bacteria</taxon>
        <taxon>Bacillati</taxon>
        <taxon>Actinomycetota</taxon>
        <taxon>Actinomycetes</taxon>
        <taxon>Micrococcales</taxon>
        <taxon>Microbacteriaceae</taxon>
        <taxon>Microbacterium</taxon>
    </lineage>
</organism>
<protein>
    <submittedName>
        <fullName evidence="1">Uncharacterized protein</fullName>
    </submittedName>
</protein>